<feature type="region of interest" description="Disordered" evidence="6">
    <location>
        <begin position="140"/>
        <end position="164"/>
    </location>
</feature>
<evidence type="ECO:0000256" key="2">
    <source>
        <dbReference type="ARBA" id="ARBA00023015"/>
    </source>
</evidence>
<dbReference type="GO" id="GO:0000435">
    <property type="term" value="P:positive regulation of transcription from RNA polymerase II promoter by galactose"/>
    <property type="evidence" value="ECO:0007669"/>
    <property type="project" value="TreeGrafter"/>
</dbReference>
<keyword evidence="5" id="KW-0539">Nucleus</keyword>
<name>A0A9W9TDZ0_9EURO</name>
<proteinExistence type="predicted"/>
<dbReference type="InterPro" id="IPR036864">
    <property type="entry name" value="Zn2-C6_fun-type_DNA-bd_sf"/>
</dbReference>
<dbReference type="EMBL" id="JAPQKR010000004">
    <property type="protein sequence ID" value="KAJ5219138.1"/>
    <property type="molecule type" value="Genomic_DNA"/>
</dbReference>
<dbReference type="InterPro" id="IPR007219">
    <property type="entry name" value="XnlR_reg_dom"/>
</dbReference>
<dbReference type="SMART" id="SM00066">
    <property type="entry name" value="GAL4"/>
    <property type="match status" value="1"/>
</dbReference>
<dbReference type="OrthoDB" id="2283488at2759"/>
<dbReference type="Gene3D" id="4.10.240.10">
    <property type="entry name" value="Zn(2)-C6 fungal-type DNA-binding domain"/>
    <property type="match status" value="1"/>
</dbReference>
<dbReference type="Pfam" id="PF04082">
    <property type="entry name" value="Fungal_trans"/>
    <property type="match status" value="1"/>
</dbReference>
<protein>
    <recommendedName>
        <fullName evidence="7">Zn(2)-C6 fungal-type domain-containing protein</fullName>
    </recommendedName>
</protein>
<feature type="region of interest" description="Disordered" evidence="6">
    <location>
        <begin position="86"/>
        <end position="122"/>
    </location>
</feature>
<feature type="compositionally biased region" description="Polar residues" evidence="6">
    <location>
        <begin position="145"/>
        <end position="157"/>
    </location>
</feature>
<sequence>MAETSKAHACNECRRRKARCSRELPVCAQCLQWRRHCLYEKPMRSPLTRKHLTEVEESLRIATQIIRDHGLDVDLDAELSRARNGVSTSYLPSQPEKMEDEIPREGMKRQRADSSGSSPGRVHGVELGIFEPCLEMLVSDGSVEESPSTDILPSTTPDDPVASGADYDWDERNTEAQSCLDGMAALSIQEERPGYLGLASGASLLHLIQNCSSGPLSSTSVLQKPPTPKAQSPHSLSVNLQREIPPQKIEAYVANYFSEYHISYPLVHQGLFMAQYHEIVPRPKYGWTVLMYIVAALGAFMSATAPNDDDLILYQRARSHLSLEILEVGSLTLVQSLSLISNYLQKRDRPNSSHNYLGLAVRMAYGLGLHKDYPSTEGNLLYREIRRRTWWCLFIYDVGSTITFSRPLAIPSAGIDAKLPLNISESDLTISATTSPENINAPTIYTNVRVQSQFHLLTNHIYNRVISRPAPSARQVLEWDDTYITKWLNMVPWYYKESAQVPERHALAHSIMTWRYKHFRMIIYRHFLIQKALLTTRFQTSIIPTSMEGNRPPETSDSCRYRDLACERCLKESHETITSIDRFWKSNVHTRMACWYALYFLFSATLVPVVLLRNEPQSPFADSWQEDIKTAIEIIKSMVELSPFAGRCFETLESLRNCYNESDDFASGMGMPDIPGLADPDQVPLAHMFSSNFTGWLEAPEAYFEEQLWSNDQLFYNPDFPEDTQP</sequence>
<feature type="region of interest" description="Disordered" evidence="6">
    <location>
        <begin position="218"/>
        <end position="237"/>
    </location>
</feature>
<evidence type="ECO:0000313" key="9">
    <source>
        <dbReference type="Proteomes" id="UP001150904"/>
    </source>
</evidence>
<reference evidence="8" key="2">
    <citation type="journal article" date="2023" name="IMA Fungus">
        <title>Comparative genomic study of the Penicillium genus elucidates a diverse pangenome and 15 lateral gene transfer events.</title>
        <authorList>
            <person name="Petersen C."/>
            <person name="Sorensen T."/>
            <person name="Nielsen M.R."/>
            <person name="Sondergaard T.E."/>
            <person name="Sorensen J.L."/>
            <person name="Fitzpatrick D.A."/>
            <person name="Frisvad J.C."/>
            <person name="Nielsen K.L."/>
        </authorList>
    </citation>
    <scope>NUCLEOTIDE SEQUENCE</scope>
    <source>
        <strain evidence="8">IBT 15544</strain>
    </source>
</reference>
<dbReference type="AlphaFoldDB" id="A0A9W9TDZ0"/>
<evidence type="ECO:0000256" key="3">
    <source>
        <dbReference type="ARBA" id="ARBA00023125"/>
    </source>
</evidence>
<feature type="compositionally biased region" description="Basic and acidic residues" evidence="6">
    <location>
        <begin position="96"/>
        <end position="112"/>
    </location>
</feature>
<dbReference type="GO" id="GO:0008270">
    <property type="term" value="F:zinc ion binding"/>
    <property type="evidence" value="ECO:0007669"/>
    <property type="project" value="InterPro"/>
</dbReference>
<dbReference type="GO" id="GO:0000981">
    <property type="term" value="F:DNA-binding transcription factor activity, RNA polymerase II-specific"/>
    <property type="evidence" value="ECO:0007669"/>
    <property type="project" value="InterPro"/>
</dbReference>
<dbReference type="SMART" id="SM00906">
    <property type="entry name" value="Fungal_trans"/>
    <property type="match status" value="1"/>
</dbReference>
<dbReference type="GO" id="GO:0005634">
    <property type="term" value="C:nucleus"/>
    <property type="evidence" value="ECO:0007669"/>
    <property type="project" value="TreeGrafter"/>
</dbReference>
<comment type="caution">
    <text evidence="8">The sequence shown here is derived from an EMBL/GenBank/DDBJ whole genome shotgun (WGS) entry which is preliminary data.</text>
</comment>
<dbReference type="Pfam" id="PF00172">
    <property type="entry name" value="Zn_clus"/>
    <property type="match status" value="1"/>
</dbReference>
<evidence type="ECO:0000256" key="6">
    <source>
        <dbReference type="SAM" id="MobiDB-lite"/>
    </source>
</evidence>
<dbReference type="Proteomes" id="UP001150904">
    <property type="component" value="Unassembled WGS sequence"/>
</dbReference>
<gene>
    <name evidence="8" type="ORF">N7498_001237</name>
</gene>
<keyword evidence="1" id="KW-0479">Metal-binding</keyword>
<evidence type="ECO:0000256" key="4">
    <source>
        <dbReference type="ARBA" id="ARBA00023163"/>
    </source>
</evidence>
<dbReference type="InterPro" id="IPR051127">
    <property type="entry name" value="Fungal_SecMet_Regulators"/>
</dbReference>
<dbReference type="PANTHER" id="PTHR47424">
    <property type="entry name" value="REGULATORY PROTEIN GAL4"/>
    <property type="match status" value="1"/>
</dbReference>
<dbReference type="GO" id="GO:0006351">
    <property type="term" value="P:DNA-templated transcription"/>
    <property type="evidence" value="ECO:0007669"/>
    <property type="project" value="InterPro"/>
</dbReference>
<keyword evidence="9" id="KW-1185">Reference proteome</keyword>
<dbReference type="PROSITE" id="PS00463">
    <property type="entry name" value="ZN2_CY6_FUNGAL_1"/>
    <property type="match status" value="1"/>
</dbReference>
<dbReference type="CDD" id="cd12148">
    <property type="entry name" value="fungal_TF_MHR"/>
    <property type="match status" value="1"/>
</dbReference>
<dbReference type="PROSITE" id="PS50048">
    <property type="entry name" value="ZN2_CY6_FUNGAL_2"/>
    <property type="match status" value="1"/>
</dbReference>
<dbReference type="GeneID" id="83175600"/>
<dbReference type="PANTHER" id="PTHR47424:SF2">
    <property type="entry name" value="TRANSCRIPTION FACTOR DOMAIN-CONTAINING PROTEIN-RELATED"/>
    <property type="match status" value="1"/>
</dbReference>
<evidence type="ECO:0000256" key="5">
    <source>
        <dbReference type="ARBA" id="ARBA00023242"/>
    </source>
</evidence>
<keyword evidence="2" id="KW-0805">Transcription regulation</keyword>
<dbReference type="CDD" id="cd00067">
    <property type="entry name" value="GAL4"/>
    <property type="match status" value="1"/>
</dbReference>
<reference evidence="8" key="1">
    <citation type="submission" date="2022-12" db="EMBL/GenBank/DDBJ databases">
        <authorList>
            <person name="Petersen C."/>
        </authorList>
    </citation>
    <scope>NUCLEOTIDE SEQUENCE</scope>
    <source>
        <strain evidence="8">IBT 15544</strain>
    </source>
</reference>
<evidence type="ECO:0000259" key="7">
    <source>
        <dbReference type="PROSITE" id="PS50048"/>
    </source>
</evidence>
<accession>A0A9W9TDZ0</accession>
<dbReference type="InterPro" id="IPR001138">
    <property type="entry name" value="Zn2Cys6_DnaBD"/>
</dbReference>
<keyword evidence="3" id="KW-0238">DNA-binding</keyword>
<evidence type="ECO:0000256" key="1">
    <source>
        <dbReference type="ARBA" id="ARBA00022723"/>
    </source>
</evidence>
<feature type="domain" description="Zn(2)-C6 fungal-type" evidence="7">
    <location>
        <begin position="9"/>
        <end position="39"/>
    </location>
</feature>
<dbReference type="RefSeq" id="XP_058313711.1">
    <property type="nucleotide sequence ID" value="XM_058448300.1"/>
</dbReference>
<dbReference type="SUPFAM" id="SSF57701">
    <property type="entry name" value="Zn2/Cys6 DNA-binding domain"/>
    <property type="match status" value="1"/>
</dbReference>
<keyword evidence="4" id="KW-0804">Transcription</keyword>
<organism evidence="8 9">
    <name type="scientific">Penicillium cinerascens</name>
    <dbReference type="NCBI Taxonomy" id="70096"/>
    <lineage>
        <taxon>Eukaryota</taxon>
        <taxon>Fungi</taxon>
        <taxon>Dikarya</taxon>
        <taxon>Ascomycota</taxon>
        <taxon>Pezizomycotina</taxon>
        <taxon>Eurotiomycetes</taxon>
        <taxon>Eurotiomycetidae</taxon>
        <taxon>Eurotiales</taxon>
        <taxon>Aspergillaceae</taxon>
        <taxon>Penicillium</taxon>
    </lineage>
</organism>
<evidence type="ECO:0000313" key="8">
    <source>
        <dbReference type="EMBL" id="KAJ5219138.1"/>
    </source>
</evidence>
<dbReference type="GO" id="GO:0000978">
    <property type="term" value="F:RNA polymerase II cis-regulatory region sequence-specific DNA binding"/>
    <property type="evidence" value="ECO:0007669"/>
    <property type="project" value="TreeGrafter"/>
</dbReference>